<dbReference type="EMBL" id="CACVKT020003885">
    <property type="protein sequence ID" value="CAC5386590.1"/>
    <property type="molecule type" value="Genomic_DNA"/>
</dbReference>
<keyword evidence="1" id="KW-0175">Coiled coil</keyword>
<dbReference type="Gene3D" id="2.120.10.30">
    <property type="entry name" value="TolB, C-terminal domain"/>
    <property type="match status" value="1"/>
</dbReference>
<dbReference type="AlphaFoldDB" id="A0A6J8BUB0"/>
<dbReference type="InterPro" id="IPR011042">
    <property type="entry name" value="6-blade_b-propeller_TolB-like"/>
</dbReference>
<dbReference type="GO" id="GO:0043161">
    <property type="term" value="P:proteasome-mediated ubiquitin-dependent protein catabolic process"/>
    <property type="evidence" value="ECO:0007669"/>
    <property type="project" value="TreeGrafter"/>
</dbReference>
<sequence length="392" mass="44369">MQQGTEKEIERVKTMKEKIQEKLTKAEEFININDGAKFFQNIEGIEKSLKEDVQLTTFEKETMPTFVPGKLDLCNFGKIKSNNDISDEDENASVKLKLSIGKEYVTSLSHVARVGISSDGYVWIYSQSSRSQLLMKTKQTGNMLKEITKHEIFIRSMAVTPWNDILLCNNNERIQRFDTRTGQLRNSKYNVGSLGPVSICVKDNFIVVGAINRDYPVHGRRVVIKMNKNGQHIYTAEFHENYAPIFIYPLSLVCTDDAQNIFVIDGLSHTHGCRIAMVLQNNNIQYYEGHSSINSFNKPFRPTSIQAAPSSNIIVNDTSTNTLHILDPYGRLSAYMNLNDMGIHNGFSLCCTEKQLFIGCHTVQKDGCENQEKTKASLYELNIEGCSHLVQT</sequence>
<dbReference type="GO" id="GO:0000209">
    <property type="term" value="P:protein polyubiquitination"/>
    <property type="evidence" value="ECO:0007669"/>
    <property type="project" value="TreeGrafter"/>
</dbReference>
<keyword evidence="3" id="KW-1185">Reference proteome</keyword>
<dbReference type="PANTHER" id="PTHR24104">
    <property type="entry name" value="E3 UBIQUITIN-PROTEIN LIGASE NHLRC1-RELATED"/>
    <property type="match status" value="1"/>
</dbReference>
<protein>
    <recommendedName>
        <fullName evidence="4">TRIM2_3</fullName>
    </recommendedName>
</protein>
<dbReference type="PANTHER" id="PTHR24104:SF25">
    <property type="entry name" value="PROTEIN LIN-41"/>
    <property type="match status" value="1"/>
</dbReference>
<gene>
    <name evidence="2" type="ORF">MCOR_22006</name>
</gene>
<accession>A0A6J8BUB0</accession>
<dbReference type="GO" id="GO:0061630">
    <property type="term" value="F:ubiquitin protein ligase activity"/>
    <property type="evidence" value="ECO:0007669"/>
    <property type="project" value="TreeGrafter"/>
</dbReference>
<dbReference type="OrthoDB" id="6110133at2759"/>
<evidence type="ECO:0000313" key="2">
    <source>
        <dbReference type="EMBL" id="CAC5386590.1"/>
    </source>
</evidence>
<evidence type="ECO:0000313" key="3">
    <source>
        <dbReference type="Proteomes" id="UP000507470"/>
    </source>
</evidence>
<feature type="coiled-coil region" evidence="1">
    <location>
        <begin position="2"/>
        <end position="29"/>
    </location>
</feature>
<proteinExistence type="predicted"/>
<organism evidence="2 3">
    <name type="scientific">Mytilus coruscus</name>
    <name type="common">Sea mussel</name>
    <dbReference type="NCBI Taxonomy" id="42192"/>
    <lineage>
        <taxon>Eukaryota</taxon>
        <taxon>Metazoa</taxon>
        <taxon>Spiralia</taxon>
        <taxon>Lophotrochozoa</taxon>
        <taxon>Mollusca</taxon>
        <taxon>Bivalvia</taxon>
        <taxon>Autobranchia</taxon>
        <taxon>Pteriomorphia</taxon>
        <taxon>Mytilida</taxon>
        <taxon>Mytiloidea</taxon>
        <taxon>Mytilidae</taxon>
        <taxon>Mytilinae</taxon>
        <taxon>Mytilus</taxon>
    </lineage>
</organism>
<reference evidence="2 3" key="1">
    <citation type="submission" date="2020-06" db="EMBL/GenBank/DDBJ databases">
        <authorList>
            <person name="Li R."/>
            <person name="Bekaert M."/>
        </authorList>
    </citation>
    <scope>NUCLEOTIDE SEQUENCE [LARGE SCALE GENOMIC DNA]</scope>
    <source>
        <strain evidence="3">wild</strain>
    </source>
</reference>
<dbReference type="Proteomes" id="UP000507470">
    <property type="component" value="Unassembled WGS sequence"/>
</dbReference>
<dbReference type="InterPro" id="IPR050952">
    <property type="entry name" value="TRIM-NHL_E3_ligases"/>
</dbReference>
<evidence type="ECO:0008006" key="4">
    <source>
        <dbReference type="Google" id="ProtNLM"/>
    </source>
</evidence>
<evidence type="ECO:0000256" key="1">
    <source>
        <dbReference type="SAM" id="Coils"/>
    </source>
</evidence>
<dbReference type="SUPFAM" id="SSF63829">
    <property type="entry name" value="Calcium-dependent phosphotriesterase"/>
    <property type="match status" value="1"/>
</dbReference>
<name>A0A6J8BUB0_MYTCO</name>
<dbReference type="GO" id="GO:0008270">
    <property type="term" value="F:zinc ion binding"/>
    <property type="evidence" value="ECO:0007669"/>
    <property type="project" value="UniProtKB-KW"/>
</dbReference>